<feature type="non-terminal residue" evidence="1">
    <location>
        <position position="53"/>
    </location>
</feature>
<dbReference type="InterPro" id="IPR037225">
    <property type="entry name" value="Nuo51_FMN-bd_sf"/>
</dbReference>
<protein>
    <submittedName>
        <fullName evidence="1">Uncharacterized protein</fullName>
    </submittedName>
</protein>
<reference evidence="1" key="1">
    <citation type="journal article" date="2014" name="Front. Microbiol.">
        <title>High frequency of phylogenetically diverse reductive dehalogenase-homologous genes in deep subseafloor sedimentary metagenomes.</title>
        <authorList>
            <person name="Kawai M."/>
            <person name="Futagami T."/>
            <person name="Toyoda A."/>
            <person name="Takaki Y."/>
            <person name="Nishi S."/>
            <person name="Hori S."/>
            <person name="Arai W."/>
            <person name="Tsubouchi T."/>
            <person name="Morono Y."/>
            <person name="Uchiyama I."/>
            <person name="Ito T."/>
            <person name="Fujiyama A."/>
            <person name="Inagaki F."/>
            <person name="Takami H."/>
        </authorList>
    </citation>
    <scope>NUCLEOTIDE SEQUENCE</scope>
    <source>
        <strain evidence="1">Expedition CK06-06</strain>
    </source>
</reference>
<name>X1N9K5_9ZZZZ</name>
<dbReference type="EMBL" id="BARV01021420">
    <property type="protein sequence ID" value="GAI23500.1"/>
    <property type="molecule type" value="Genomic_DNA"/>
</dbReference>
<proteinExistence type="predicted"/>
<evidence type="ECO:0000313" key="1">
    <source>
        <dbReference type="EMBL" id="GAI23500.1"/>
    </source>
</evidence>
<comment type="caution">
    <text evidence="1">The sequence shown here is derived from an EMBL/GenBank/DDBJ whole genome shotgun (WGS) entry which is preliminary data.</text>
</comment>
<gene>
    <name evidence="1" type="ORF">S06H3_35504</name>
</gene>
<dbReference type="AlphaFoldDB" id="X1N9K5"/>
<dbReference type="Gene3D" id="6.10.250.1450">
    <property type="match status" value="1"/>
</dbReference>
<organism evidence="1">
    <name type="scientific">marine sediment metagenome</name>
    <dbReference type="NCBI Taxonomy" id="412755"/>
    <lineage>
        <taxon>unclassified sequences</taxon>
        <taxon>metagenomes</taxon>
        <taxon>ecological metagenomes</taxon>
    </lineage>
</organism>
<dbReference type="SUPFAM" id="SSF142019">
    <property type="entry name" value="Nqo1 FMN-binding domain-like"/>
    <property type="match status" value="1"/>
</dbReference>
<accession>X1N9K5</accession>
<sequence length="53" mass="5869">MPQAQVVLKNCGVIDPGRIATCLDRDGFKALEKVRRDMTPEEVINEVKASGLR</sequence>